<dbReference type="InterPro" id="IPR000330">
    <property type="entry name" value="SNF2_N"/>
</dbReference>
<dbReference type="RefSeq" id="WP_071164568.1">
    <property type="nucleotide sequence ID" value="NZ_CP017812.1"/>
</dbReference>
<evidence type="ECO:0000313" key="2">
    <source>
        <dbReference type="EMBL" id="AOZ73104.1"/>
    </source>
</evidence>
<dbReference type="CDD" id="cd18013">
    <property type="entry name" value="DEXQc_bact_SNF2"/>
    <property type="match status" value="1"/>
</dbReference>
<dbReference type="InterPro" id="IPR014001">
    <property type="entry name" value="Helicase_ATP-bd"/>
</dbReference>
<dbReference type="InterPro" id="IPR038718">
    <property type="entry name" value="SNF2-like_sf"/>
</dbReference>
<name>A0A1D9MLC7_9ACTO</name>
<accession>A0A1D9MLC7</accession>
<dbReference type="EMBL" id="CP017812">
    <property type="protein sequence ID" value="AOZ73104.1"/>
    <property type="molecule type" value="Genomic_DNA"/>
</dbReference>
<keyword evidence="2" id="KW-0067">ATP-binding</keyword>
<proteinExistence type="predicted"/>
<gene>
    <name evidence="2" type="ORF">BK816_07210</name>
</gene>
<sequence>MLYKPHNYQATAIEFVETHPIAALLLEMGLGKSSIALTAIWNLMYDRFEVQRVLVVAPLRVASDTWPAEQQKWDHLRGLTMAVAVGPEAKRLEALNAGADVTVINRENVTWLVERSGVEWQWDMVVIDELSSFKNHQAKRFRSLLKARPHVKRIVGLTGTPAANGLEDLWAQFRLLDMGERFGRYITHYRREFFDPDKRNGMQVFSYKPKPGAEDEIYRRISDVTISMRTCDHLTLPEVTYNTIEVTMGDKGRRAYERMLGDLVLELEGTEVTAANAAALSGKLTQMASGALYDEDGNWHLVHEAKLDALEDLVEGANGKPVLVAYWFAHDLERITKRFPEARLLKTAADMDAWNNGEVSLALIHPASAGHGLNLQAGGSTLVWFTLTWSLELYQQTNARLHRQGQQEPVVIHHLAAKDSIDQKILAALAVKDTTQAALIDAVKATITMEGEDR</sequence>
<dbReference type="Gene3D" id="3.40.50.300">
    <property type="entry name" value="P-loop containing nucleotide triphosphate hydrolases"/>
    <property type="match status" value="1"/>
</dbReference>
<dbReference type="Pfam" id="PF00176">
    <property type="entry name" value="SNF2-rel_dom"/>
    <property type="match status" value="1"/>
</dbReference>
<dbReference type="OrthoDB" id="9760715at2"/>
<reference evidence="2 3" key="1">
    <citation type="submission" date="2016-10" db="EMBL/GenBank/DDBJ databases">
        <title>Actinomyces aegypiusis sp. nov., isolated from the Aegypius monachus in Qinghai Tibet Plateau China.</title>
        <authorList>
            <person name="Wang Y."/>
        </authorList>
    </citation>
    <scope>NUCLEOTIDE SEQUENCE [LARGE SCALE GENOMIC DNA]</scope>
    <source>
        <strain evidence="2 3">VUL4_3</strain>
    </source>
</reference>
<dbReference type="PROSITE" id="PS51192">
    <property type="entry name" value="HELICASE_ATP_BIND_1"/>
    <property type="match status" value="1"/>
</dbReference>
<dbReference type="STRING" id="1912795.BK816_07210"/>
<dbReference type="AlphaFoldDB" id="A0A1D9MLC7"/>
<keyword evidence="3" id="KW-1185">Reference proteome</keyword>
<keyword evidence="2" id="KW-0378">Hydrolase</keyword>
<dbReference type="KEGG" id="avu:BK816_07210"/>
<dbReference type="GO" id="GO:0005524">
    <property type="term" value="F:ATP binding"/>
    <property type="evidence" value="ECO:0007669"/>
    <property type="project" value="InterPro"/>
</dbReference>
<evidence type="ECO:0000259" key="1">
    <source>
        <dbReference type="PROSITE" id="PS51192"/>
    </source>
</evidence>
<feature type="domain" description="Helicase ATP-binding" evidence="1">
    <location>
        <begin position="13"/>
        <end position="179"/>
    </location>
</feature>
<dbReference type="GO" id="GO:0004386">
    <property type="term" value="F:helicase activity"/>
    <property type="evidence" value="ECO:0007669"/>
    <property type="project" value="UniProtKB-KW"/>
</dbReference>
<protein>
    <submittedName>
        <fullName evidence="2">DEAD/DEAH box helicase</fullName>
    </submittedName>
</protein>
<organism evidence="2 3">
    <name type="scientific">Boudabousia tangfeifanii</name>
    <dbReference type="NCBI Taxonomy" id="1912795"/>
    <lineage>
        <taxon>Bacteria</taxon>
        <taxon>Bacillati</taxon>
        <taxon>Actinomycetota</taxon>
        <taxon>Actinomycetes</taxon>
        <taxon>Actinomycetales</taxon>
        <taxon>Actinomycetaceae</taxon>
        <taxon>Boudabousia</taxon>
    </lineage>
</organism>
<dbReference type="InterPro" id="IPR027417">
    <property type="entry name" value="P-loop_NTPase"/>
</dbReference>
<dbReference type="Proteomes" id="UP000176288">
    <property type="component" value="Chromosome"/>
</dbReference>
<dbReference type="PANTHER" id="PTHR10799">
    <property type="entry name" value="SNF2/RAD54 HELICASE FAMILY"/>
    <property type="match status" value="1"/>
</dbReference>
<keyword evidence="2" id="KW-0347">Helicase</keyword>
<dbReference type="SUPFAM" id="SSF52540">
    <property type="entry name" value="P-loop containing nucleoside triphosphate hydrolases"/>
    <property type="match status" value="2"/>
</dbReference>
<dbReference type="Gene3D" id="3.40.50.10810">
    <property type="entry name" value="Tandem AAA-ATPase domain"/>
    <property type="match status" value="1"/>
</dbReference>
<dbReference type="SMART" id="SM00487">
    <property type="entry name" value="DEXDc"/>
    <property type="match status" value="1"/>
</dbReference>
<evidence type="ECO:0000313" key="3">
    <source>
        <dbReference type="Proteomes" id="UP000176288"/>
    </source>
</evidence>
<keyword evidence="2" id="KW-0547">Nucleotide-binding</keyword>